<keyword evidence="5" id="KW-0378">Hydrolase</keyword>
<accession>A0A2D0KCR2</accession>
<comment type="caution">
    <text evidence="5">The sequence shown here is derived from an EMBL/GenBank/DDBJ whole genome shotgun (WGS) entry which is preliminary data.</text>
</comment>
<dbReference type="GO" id="GO:0003677">
    <property type="term" value="F:DNA binding"/>
    <property type="evidence" value="ECO:0007669"/>
    <property type="project" value="UniProtKB-KW"/>
</dbReference>
<feature type="domain" description="Type I restriction modification DNA specificity" evidence="4">
    <location>
        <begin position="8"/>
        <end position="163"/>
    </location>
</feature>
<comment type="similarity">
    <text evidence="1">Belongs to the type-I restriction system S methylase family.</text>
</comment>
<protein>
    <submittedName>
        <fullName evidence="5">Restriction enzyme BgcI subunit beta</fullName>
        <ecNumber evidence="5">3.1.21.-</ecNumber>
    </submittedName>
</protein>
<evidence type="ECO:0000256" key="2">
    <source>
        <dbReference type="ARBA" id="ARBA00022747"/>
    </source>
</evidence>
<keyword evidence="6" id="KW-1185">Reference proteome</keyword>
<dbReference type="AlphaFoldDB" id="A0A2D0KCR2"/>
<keyword evidence="3" id="KW-0238">DNA-binding</keyword>
<feature type="domain" description="Type I restriction modification DNA specificity" evidence="4">
    <location>
        <begin position="186"/>
        <end position="341"/>
    </location>
</feature>
<evidence type="ECO:0000256" key="1">
    <source>
        <dbReference type="ARBA" id="ARBA00010923"/>
    </source>
</evidence>
<keyword evidence="2" id="KW-0680">Restriction system</keyword>
<dbReference type="InterPro" id="IPR044946">
    <property type="entry name" value="Restrct_endonuc_typeI_TRD_sf"/>
</dbReference>
<proteinExistence type="inferred from homology"/>
<dbReference type="Pfam" id="PF01420">
    <property type="entry name" value="Methylase_S"/>
    <property type="match status" value="2"/>
</dbReference>
<dbReference type="Gene3D" id="3.90.220.20">
    <property type="entry name" value="DNA methylase specificity domains"/>
    <property type="match status" value="2"/>
</dbReference>
<dbReference type="GO" id="GO:0009307">
    <property type="term" value="P:DNA restriction-modification system"/>
    <property type="evidence" value="ECO:0007669"/>
    <property type="project" value="UniProtKB-KW"/>
</dbReference>
<reference evidence="5 6" key="1">
    <citation type="journal article" date="2017" name="Nat. Microbiol.">
        <title>Natural product diversity associated with the nematode symbionts Photorhabdus and Xenorhabdus.</title>
        <authorList>
            <person name="Tobias N.J."/>
            <person name="Wolff H."/>
            <person name="Djahanschiri B."/>
            <person name="Grundmann F."/>
            <person name="Kronenwerth M."/>
            <person name="Shi Y.M."/>
            <person name="Simonyi S."/>
            <person name="Grun P."/>
            <person name="Shapiro-Ilan D."/>
            <person name="Pidot S.J."/>
            <person name="Stinear T.P."/>
            <person name="Ebersberger I."/>
            <person name="Bode H.B."/>
        </authorList>
    </citation>
    <scope>NUCLEOTIDE SEQUENCE [LARGE SCALE GENOMIC DNA]</scope>
    <source>
        <strain evidence="5 6">DSM 22670</strain>
    </source>
</reference>
<evidence type="ECO:0000259" key="4">
    <source>
        <dbReference type="Pfam" id="PF01420"/>
    </source>
</evidence>
<evidence type="ECO:0000313" key="5">
    <source>
        <dbReference type="EMBL" id="PHM61007.1"/>
    </source>
</evidence>
<name>A0A2D0KCR2_9GAMM</name>
<sequence length="356" mass="41593">MLLKPEGKEWNEFFLKDIFGTVQRGKRLTKNNQIGGEHPYVSSTALNNGVDNFIGNDTGVRIFSNCLTIANSGSVGSSFYHPYCFVASDHVTHLQDDNFNQFIYLFIANQTSRLSEKYNFNREINDRRISRDKIILPVISNDEPDYLFMEEYTNALMDKKKAEYVEHCRKKLAKLEYKEIDVLEDKEWCEFFINDLFDVQIGKNIDGNKVDKCSGMSPYITRKEVNNGNDGFLDYNQEYLFKDTPVITIGNETASPFVQTSSFFTGTKVNILKPKNVFQEKALFFIAQSLRQHKDKYSFSYTINSTRLKRQMILLPVAEDGTPDYDYMAQYTMNLEYRKRKQYLEYLDSQYKSYDK</sequence>
<dbReference type="InterPro" id="IPR000055">
    <property type="entry name" value="Restrct_endonuc_typeI_TRD"/>
</dbReference>
<dbReference type="EC" id="3.1.21.-" evidence="5"/>
<organism evidence="5 6">
    <name type="scientific">Xenorhabdus ishibashii</name>
    <dbReference type="NCBI Taxonomy" id="1034471"/>
    <lineage>
        <taxon>Bacteria</taxon>
        <taxon>Pseudomonadati</taxon>
        <taxon>Pseudomonadota</taxon>
        <taxon>Gammaproteobacteria</taxon>
        <taxon>Enterobacterales</taxon>
        <taxon>Morganellaceae</taxon>
        <taxon>Xenorhabdus</taxon>
    </lineage>
</organism>
<dbReference type="EMBL" id="NJAK01000001">
    <property type="protein sequence ID" value="PHM61007.1"/>
    <property type="molecule type" value="Genomic_DNA"/>
</dbReference>
<dbReference type="SUPFAM" id="SSF116734">
    <property type="entry name" value="DNA methylase specificity domain"/>
    <property type="match status" value="2"/>
</dbReference>
<dbReference type="GO" id="GO:0016787">
    <property type="term" value="F:hydrolase activity"/>
    <property type="evidence" value="ECO:0007669"/>
    <property type="project" value="UniProtKB-KW"/>
</dbReference>
<evidence type="ECO:0000256" key="3">
    <source>
        <dbReference type="ARBA" id="ARBA00023125"/>
    </source>
</evidence>
<evidence type="ECO:0000313" key="6">
    <source>
        <dbReference type="Proteomes" id="UP000222168"/>
    </source>
</evidence>
<gene>
    <name evidence="5" type="primary">bcgIB</name>
    <name evidence="5" type="ORF">Xish_00114</name>
</gene>
<dbReference type="Proteomes" id="UP000222168">
    <property type="component" value="Unassembled WGS sequence"/>
</dbReference>